<keyword evidence="3" id="KW-1185">Reference proteome</keyword>
<evidence type="ECO:0000313" key="3">
    <source>
        <dbReference type="Proteomes" id="UP000541033"/>
    </source>
</evidence>
<dbReference type="PANTHER" id="PTHR43798">
    <property type="entry name" value="MONOACYLGLYCEROL LIPASE"/>
    <property type="match status" value="1"/>
</dbReference>
<dbReference type="GO" id="GO:0003824">
    <property type="term" value="F:catalytic activity"/>
    <property type="evidence" value="ECO:0007669"/>
    <property type="project" value="UniProtKB-ARBA"/>
</dbReference>
<dbReference type="Proteomes" id="UP000541033">
    <property type="component" value="Unassembled WGS sequence"/>
</dbReference>
<name>A0A7X5TTN9_9MICO</name>
<dbReference type="GO" id="GO:0016020">
    <property type="term" value="C:membrane"/>
    <property type="evidence" value="ECO:0007669"/>
    <property type="project" value="TreeGrafter"/>
</dbReference>
<dbReference type="InterPro" id="IPR050266">
    <property type="entry name" value="AB_hydrolase_sf"/>
</dbReference>
<dbReference type="PANTHER" id="PTHR43798:SF33">
    <property type="entry name" value="HYDROLASE, PUTATIVE (AFU_ORTHOLOGUE AFUA_2G14860)-RELATED"/>
    <property type="match status" value="1"/>
</dbReference>
<feature type="domain" description="AB hydrolase-1" evidence="1">
    <location>
        <begin position="25"/>
        <end position="232"/>
    </location>
</feature>
<dbReference type="RefSeq" id="WP_167151410.1">
    <property type="nucleotide sequence ID" value="NZ_JAAMOX010000002.1"/>
</dbReference>
<evidence type="ECO:0000313" key="2">
    <source>
        <dbReference type="EMBL" id="NIH54831.1"/>
    </source>
</evidence>
<protein>
    <submittedName>
        <fullName evidence="2">Pimeloyl-ACP methyl ester carboxylesterase</fullName>
    </submittedName>
</protein>
<dbReference type="InterPro" id="IPR000073">
    <property type="entry name" value="AB_hydrolase_1"/>
</dbReference>
<sequence>MRVITVDDYTLIAHEAGERATPTFIIVHGIGMAARYYDDLIEHLSPLGHVIALDLPGFGDSPEPADALSIEESGQLLALHLERLGVTQPILIGHSMGTQIVAEAAAFRPELFRHVVLVAPTINPAEHSVRKQALRIIQDSSTSTPKVLFGGFYYYVRTGPRWYIKKLRTMMAHNMVGVLPRVRATTLIVRGSKDRVSPRDWCQRVQHLVRDSVLVEVPGRGHETMVECAEGVTKAITVHILPSVRSAAEADAAAAENGSHDGPA</sequence>
<comment type="caution">
    <text evidence="2">The sequence shown here is derived from an EMBL/GenBank/DDBJ whole genome shotgun (WGS) entry which is preliminary data.</text>
</comment>
<dbReference type="AlphaFoldDB" id="A0A7X5TTN9"/>
<accession>A0A7X5TTN9</accession>
<reference evidence="2 3" key="1">
    <citation type="submission" date="2020-02" db="EMBL/GenBank/DDBJ databases">
        <title>Sequencing the genomes of 1000 actinobacteria strains.</title>
        <authorList>
            <person name="Klenk H.-P."/>
        </authorList>
    </citation>
    <scope>NUCLEOTIDE SEQUENCE [LARGE SCALE GENOMIC DNA]</scope>
    <source>
        <strain evidence="2 3">DSM 27960</strain>
    </source>
</reference>
<organism evidence="2 3">
    <name type="scientific">Lysinibacter cavernae</name>
    <dbReference type="NCBI Taxonomy" id="1640652"/>
    <lineage>
        <taxon>Bacteria</taxon>
        <taxon>Bacillati</taxon>
        <taxon>Actinomycetota</taxon>
        <taxon>Actinomycetes</taxon>
        <taxon>Micrococcales</taxon>
        <taxon>Microbacteriaceae</taxon>
        <taxon>Lysinibacter</taxon>
    </lineage>
</organism>
<dbReference type="EMBL" id="JAAMOX010000002">
    <property type="protein sequence ID" value="NIH54831.1"/>
    <property type="molecule type" value="Genomic_DNA"/>
</dbReference>
<dbReference type="InterPro" id="IPR029058">
    <property type="entry name" value="AB_hydrolase_fold"/>
</dbReference>
<dbReference type="Gene3D" id="3.40.50.1820">
    <property type="entry name" value="alpha/beta hydrolase"/>
    <property type="match status" value="1"/>
</dbReference>
<evidence type="ECO:0000259" key="1">
    <source>
        <dbReference type="Pfam" id="PF12697"/>
    </source>
</evidence>
<dbReference type="SUPFAM" id="SSF53474">
    <property type="entry name" value="alpha/beta-Hydrolases"/>
    <property type="match status" value="1"/>
</dbReference>
<gene>
    <name evidence="2" type="ORF">FHX76_002727</name>
</gene>
<proteinExistence type="predicted"/>
<dbReference type="Pfam" id="PF12697">
    <property type="entry name" value="Abhydrolase_6"/>
    <property type="match status" value="1"/>
</dbReference>